<gene>
    <name evidence="4" type="ORF">CTEN210_17895</name>
</gene>
<feature type="region of interest" description="Disordered" evidence="1">
    <location>
        <begin position="189"/>
        <end position="284"/>
    </location>
</feature>
<proteinExistence type="predicted"/>
<name>A0AAD3DBI6_9STRA</name>
<evidence type="ECO:0000256" key="1">
    <source>
        <dbReference type="SAM" id="MobiDB-lite"/>
    </source>
</evidence>
<dbReference type="GO" id="GO:0004672">
    <property type="term" value="F:protein kinase activity"/>
    <property type="evidence" value="ECO:0007669"/>
    <property type="project" value="InterPro"/>
</dbReference>
<protein>
    <recommendedName>
        <fullName evidence="3">Protein kinase domain-containing protein</fullName>
    </recommendedName>
</protein>
<feature type="chain" id="PRO_5042028050" description="Protein kinase domain-containing protein" evidence="2">
    <location>
        <begin position="19"/>
        <end position="602"/>
    </location>
</feature>
<evidence type="ECO:0000256" key="2">
    <source>
        <dbReference type="SAM" id="SignalP"/>
    </source>
</evidence>
<dbReference type="PANTHER" id="PTHR24362">
    <property type="entry name" value="SERINE/THREONINE-PROTEIN KINASE NEK"/>
    <property type="match status" value="1"/>
</dbReference>
<reference evidence="4 5" key="1">
    <citation type="journal article" date="2021" name="Sci. Rep.">
        <title>The genome of the diatom Chaetoceros tenuissimus carries an ancient integrated fragment of an extant virus.</title>
        <authorList>
            <person name="Hongo Y."/>
            <person name="Kimura K."/>
            <person name="Takaki Y."/>
            <person name="Yoshida Y."/>
            <person name="Baba S."/>
            <person name="Kobayashi G."/>
            <person name="Nagasaki K."/>
            <person name="Hano T."/>
            <person name="Tomaru Y."/>
        </authorList>
    </citation>
    <scope>NUCLEOTIDE SEQUENCE [LARGE SCALE GENOMIC DNA]</scope>
    <source>
        <strain evidence="4 5">NIES-3715</strain>
    </source>
</reference>
<feature type="signal peptide" evidence="2">
    <location>
        <begin position="1"/>
        <end position="18"/>
    </location>
</feature>
<evidence type="ECO:0000313" key="5">
    <source>
        <dbReference type="Proteomes" id="UP001054902"/>
    </source>
</evidence>
<dbReference type="AlphaFoldDB" id="A0AAD3DBI6"/>
<dbReference type="EMBL" id="BLLK01000074">
    <property type="protein sequence ID" value="GFH61419.1"/>
    <property type="molecule type" value="Genomic_DNA"/>
</dbReference>
<organism evidence="4 5">
    <name type="scientific">Chaetoceros tenuissimus</name>
    <dbReference type="NCBI Taxonomy" id="426638"/>
    <lineage>
        <taxon>Eukaryota</taxon>
        <taxon>Sar</taxon>
        <taxon>Stramenopiles</taxon>
        <taxon>Ochrophyta</taxon>
        <taxon>Bacillariophyta</taxon>
        <taxon>Coscinodiscophyceae</taxon>
        <taxon>Chaetocerotophycidae</taxon>
        <taxon>Chaetocerotales</taxon>
        <taxon>Chaetocerotaceae</taxon>
        <taxon>Chaetoceros</taxon>
    </lineage>
</organism>
<evidence type="ECO:0000259" key="3">
    <source>
        <dbReference type="PROSITE" id="PS50011"/>
    </source>
</evidence>
<evidence type="ECO:0000313" key="4">
    <source>
        <dbReference type="EMBL" id="GFH61419.1"/>
    </source>
</evidence>
<dbReference type="GO" id="GO:0005524">
    <property type="term" value="F:ATP binding"/>
    <property type="evidence" value="ECO:0007669"/>
    <property type="project" value="InterPro"/>
</dbReference>
<dbReference type="Proteomes" id="UP001054902">
    <property type="component" value="Unassembled WGS sequence"/>
</dbReference>
<dbReference type="PANTHER" id="PTHR24362:SF309">
    <property type="entry name" value="PROTEIN KINASE DOMAIN-CONTAINING PROTEIN"/>
    <property type="match status" value="1"/>
</dbReference>
<feature type="compositionally biased region" description="Low complexity" evidence="1">
    <location>
        <begin position="223"/>
        <end position="236"/>
    </location>
</feature>
<accession>A0AAD3DBI6</accession>
<dbReference type="Pfam" id="PF00069">
    <property type="entry name" value="Pkinase"/>
    <property type="match status" value="1"/>
</dbReference>
<dbReference type="SUPFAM" id="SSF56112">
    <property type="entry name" value="Protein kinase-like (PK-like)"/>
    <property type="match status" value="1"/>
</dbReference>
<feature type="domain" description="Protein kinase" evidence="3">
    <location>
        <begin position="303"/>
        <end position="592"/>
    </location>
</feature>
<feature type="compositionally biased region" description="Low complexity" evidence="1">
    <location>
        <begin position="199"/>
        <end position="209"/>
    </location>
</feature>
<feature type="compositionally biased region" description="Low complexity" evidence="1">
    <location>
        <begin position="248"/>
        <end position="262"/>
    </location>
</feature>
<keyword evidence="5" id="KW-1185">Reference proteome</keyword>
<dbReference type="SMART" id="SM00220">
    <property type="entry name" value="S_TKc"/>
    <property type="match status" value="1"/>
</dbReference>
<comment type="caution">
    <text evidence="4">The sequence shown here is derived from an EMBL/GenBank/DDBJ whole genome shotgun (WGS) entry which is preliminary data.</text>
</comment>
<keyword evidence="2" id="KW-0732">Signal</keyword>
<dbReference type="PROSITE" id="PS50011">
    <property type="entry name" value="PROTEIN_KINASE_DOM"/>
    <property type="match status" value="1"/>
</dbReference>
<dbReference type="Gene3D" id="1.10.510.10">
    <property type="entry name" value="Transferase(Phosphotransferase) domain 1"/>
    <property type="match status" value="1"/>
</dbReference>
<sequence>MKVSVATCILFLSGSVNAFTTQSGNSISQSSLSRKTQIQPTTQNIKNERLQSFILLAVPVLEEWSITPRGEVSGIVKNHPDLDILDGEFLTTSKLATVADKARQGSTVVTASGSKYKLGKPKNMPQAKKPAQSGGFSFFGGKKSTLAANKKMPILDNWTVTVRGECKGKVSNYPDPSIEDGEIITTSKINEDRGSLKEGSVVTTSSGSSYILGKKRPGLNPFSGSTTSSAASRGGTFNVAESTNSLGSPSPKKVSAPSPWSSFSVANKPSAPAPSPTGTAASNSVKAEAARIQNLRDLKLQYGVNGKTVGNGKYLLAGKPQRSTSGKSNIWSGYRADKDGLPTGDKLTVKVSTNFDAISREADNYNRVCSGLFPGRFVDKAEFLPNTNGDPANEFKNSCALIIESGRKDLKAILAERGGRGFEGRAMRDAASAALQCIQAMHSSGIVWTDMKSENFVIVSDEIGDNGNLPGVKGIDLESAIPRGANPVDFSPEACPPEFANAFISGEGLSFKLDYSYDIWSYGMMLYELTTGRSYFGNKTPAQITKSLQYSNFKADVSAVSDSRLRDLISLCLQPDPKKRPGVTQLLLHPYFLTSGVGPFGW</sequence>
<dbReference type="InterPro" id="IPR000719">
    <property type="entry name" value="Prot_kinase_dom"/>
</dbReference>
<dbReference type="InterPro" id="IPR011009">
    <property type="entry name" value="Kinase-like_dom_sf"/>
</dbReference>